<evidence type="ECO:0000313" key="2">
    <source>
        <dbReference type="Proteomes" id="UP001642540"/>
    </source>
</evidence>
<comment type="caution">
    <text evidence="1">The sequence shown here is derived from an EMBL/GenBank/DDBJ whole genome shotgun (WGS) entry which is preliminary data.</text>
</comment>
<sequence length="180" mass="20047">MEHSSDENESCVNTDNQSTPATCSSFLVTCVGGPSRNDCAVSRFYYSKVSSGAPLEILQHDPQLPKNDNSNLIESRMGGACCKCCSCEFKFFKAAKGFRGKVRFTKGDTVSINLEQQEPKPPKMKLAEILNIDLTDLTLKNYVNDSDVEDVDDDAESEPDLEFQKLIDTYNPFPDKKKLL</sequence>
<gene>
    <name evidence="1" type="ORF">ODALV1_LOCUS18609</name>
</gene>
<organism evidence="1 2">
    <name type="scientific">Orchesella dallaii</name>
    <dbReference type="NCBI Taxonomy" id="48710"/>
    <lineage>
        <taxon>Eukaryota</taxon>
        <taxon>Metazoa</taxon>
        <taxon>Ecdysozoa</taxon>
        <taxon>Arthropoda</taxon>
        <taxon>Hexapoda</taxon>
        <taxon>Collembola</taxon>
        <taxon>Entomobryomorpha</taxon>
        <taxon>Entomobryoidea</taxon>
        <taxon>Orchesellidae</taxon>
        <taxon>Orchesellinae</taxon>
        <taxon>Orchesella</taxon>
    </lineage>
</organism>
<keyword evidence="2" id="KW-1185">Reference proteome</keyword>
<proteinExistence type="predicted"/>
<accession>A0ABP1R469</accession>
<protein>
    <submittedName>
        <fullName evidence="1">Uncharacterized protein</fullName>
    </submittedName>
</protein>
<dbReference type="Proteomes" id="UP001642540">
    <property type="component" value="Unassembled WGS sequence"/>
</dbReference>
<evidence type="ECO:0000313" key="1">
    <source>
        <dbReference type="EMBL" id="CAL8119559.1"/>
    </source>
</evidence>
<name>A0ABP1R469_9HEXA</name>
<dbReference type="EMBL" id="CAXLJM020000061">
    <property type="protein sequence ID" value="CAL8119559.1"/>
    <property type="molecule type" value="Genomic_DNA"/>
</dbReference>
<reference evidence="1 2" key="1">
    <citation type="submission" date="2024-08" db="EMBL/GenBank/DDBJ databases">
        <authorList>
            <person name="Cucini C."/>
            <person name="Frati F."/>
        </authorList>
    </citation>
    <scope>NUCLEOTIDE SEQUENCE [LARGE SCALE GENOMIC DNA]</scope>
</reference>